<dbReference type="HOGENOM" id="CLU_654006_0_0_1"/>
<evidence type="ECO:0000313" key="1">
    <source>
        <dbReference type="EMBL" id="EKM51932.1"/>
    </source>
</evidence>
<organism evidence="1 2">
    <name type="scientific">Phanerochaete carnosa (strain HHB-10118-sp)</name>
    <name type="common">White-rot fungus</name>
    <name type="synonym">Peniophora carnosa</name>
    <dbReference type="NCBI Taxonomy" id="650164"/>
    <lineage>
        <taxon>Eukaryota</taxon>
        <taxon>Fungi</taxon>
        <taxon>Dikarya</taxon>
        <taxon>Basidiomycota</taxon>
        <taxon>Agaricomycotina</taxon>
        <taxon>Agaricomycetes</taxon>
        <taxon>Polyporales</taxon>
        <taxon>Phanerochaetaceae</taxon>
        <taxon>Phanerochaete</taxon>
    </lineage>
</organism>
<dbReference type="InParanoid" id="K5WNN8"/>
<dbReference type="EMBL" id="JH930476">
    <property type="protein sequence ID" value="EKM51932.1"/>
    <property type="molecule type" value="Genomic_DNA"/>
</dbReference>
<accession>K5WNN8</accession>
<evidence type="ECO:0000313" key="2">
    <source>
        <dbReference type="Proteomes" id="UP000008370"/>
    </source>
</evidence>
<dbReference type="KEGG" id="pco:PHACADRAFT_177342"/>
<dbReference type="Proteomes" id="UP000008370">
    <property type="component" value="Unassembled WGS sequence"/>
</dbReference>
<dbReference type="GeneID" id="18909792"/>
<keyword evidence="2" id="KW-1185">Reference proteome</keyword>
<reference evidence="1 2" key="1">
    <citation type="journal article" date="2012" name="BMC Genomics">
        <title>Comparative genomics of the white-rot fungi, Phanerochaete carnosa and P. chrysosporium, to elucidate the genetic basis of the distinct wood types they colonize.</title>
        <authorList>
            <person name="Suzuki H."/>
            <person name="MacDonald J."/>
            <person name="Syed K."/>
            <person name="Salamov A."/>
            <person name="Hori C."/>
            <person name="Aerts A."/>
            <person name="Henrissat B."/>
            <person name="Wiebenga A."/>
            <person name="vanKuyk P.A."/>
            <person name="Barry K."/>
            <person name="Lindquist E."/>
            <person name="LaButti K."/>
            <person name="Lapidus A."/>
            <person name="Lucas S."/>
            <person name="Coutinho P."/>
            <person name="Gong Y."/>
            <person name="Samejima M."/>
            <person name="Mahadevan R."/>
            <person name="Abou-Zaid M."/>
            <person name="de Vries R.P."/>
            <person name="Igarashi K."/>
            <person name="Yadav J.S."/>
            <person name="Grigoriev I.V."/>
            <person name="Master E.R."/>
        </authorList>
    </citation>
    <scope>NUCLEOTIDE SEQUENCE [LARGE SCALE GENOMIC DNA]</scope>
    <source>
        <strain evidence="1 2">HHB-10118-sp</strain>
    </source>
</reference>
<dbReference type="AlphaFoldDB" id="K5WNN8"/>
<protein>
    <submittedName>
        <fullName evidence="1">Uncharacterized protein</fullName>
    </submittedName>
</protein>
<proteinExistence type="predicted"/>
<gene>
    <name evidence="1" type="ORF">PHACADRAFT_177342</name>
</gene>
<sequence>MLHSITLPPPLSQRKRVQSWAIILSGLDNASRRQCALVSRTFRYAGLQFSICLPVHLCMLIPLDHTVYLSAIHILDRKFRGKRTTRDTKPFSHAMTNFWPYLRAREEEASNRERIYSRSFLGRLEATGRAIPISPRLWGSPDHEKQATVAVRFVLASFWFALSIGGRRSEDWLRGLVVDAQEVVPHEVWSITVEHPDGPGNASCASRFYVLESTCEVIGTGTGSSNGDASICSLGPCLSLRVDWSAFINHWARSASRTPEGLLLQHLKWANHEEYDRGISRLWSKRAMQEGEVGRAKRIVAERYVLACVVANSVSGSWMSATEMAQDFAGLPNRHENPLVKLSSRDLPVNLFLPATHHVESVHFTTSSKMALHSALAAVQTSAREYFVLRDIGFEVGCEEEGIASLWMEVLDCDGKGVPV</sequence>
<dbReference type="STRING" id="650164.K5WNN8"/>
<name>K5WNN8_PHACS</name>
<dbReference type="OrthoDB" id="2368680at2759"/>
<dbReference type="RefSeq" id="XP_007399724.1">
    <property type="nucleotide sequence ID" value="XM_007399662.1"/>
</dbReference>